<dbReference type="Gene3D" id="3.30.420.40">
    <property type="match status" value="2"/>
</dbReference>
<proteinExistence type="predicted"/>
<evidence type="ECO:0000256" key="1">
    <source>
        <dbReference type="SAM" id="Coils"/>
    </source>
</evidence>
<keyword evidence="3" id="KW-1185">Reference proteome</keyword>
<feature type="coiled-coil region" evidence="1">
    <location>
        <begin position="25"/>
        <end position="52"/>
    </location>
</feature>
<keyword evidence="1" id="KW-0175">Coiled coil</keyword>
<protein>
    <recommendedName>
        <fullName evidence="4">Competence protein A</fullName>
    </recommendedName>
</protein>
<dbReference type="AlphaFoldDB" id="A0A917JSQ3"/>
<accession>A0A917JSQ3</accession>
<reference evidence="2" key="2">
    <citation type="submission" date="2020-09" db="EMBL/GenBank/DDBJ databases">
        <authorList>
            <person name="Sun Q."/>
            <person name="Ohkuma M."/>
        </authorList>
    </citation>
    <scope>NUCLEOTIDE SEQUENCE</scope>
    <source>
        <strain evidence="2">JCM 13919</strain>
    </source>
</reference>
<dbReference type="EMBL" id="BMOB01000004">
    <property type="protein sequence ID" value="GGI85132.1"/>
    <property type="molecule type" value="Genomic_DNA"/>
</dbReference>
<reference evidence="2" key="1">
    <citation type="journal article" date="2014" name="Int. J. Syst. Evol. Microbiol.">
        <title>Complete genome sequence of Corynebacterium casei LMG S-19264T (=DSM 44701T), isolated from a smear-ripened cheese.</title>
        <authorList>
            <consortium name="US DOE Joint Genome Institute (JGI-PGF)"/>
            <person name="Walter F."/>
            <person name="Albersmeier A."/>
            <person name="Kalinowski J."/>
            <person name="Ruckert C."/>
        </authorList>
    </citation>
    <scope>NUCLEOTIDE SEQUENCE</scope>
    <source>
        <strain evidence="2">JCM 13919</strain>
    </source>
</reference>
<dbReference type="Gene3D" id="3.30.1490.300">
    <property type="match status" value="1"/>
</dbReference>
<organism evidence="2 3">
    <name type="scientific">Legionella impletisoli</name>
    <dbReference type="NCBI Taxonomy" id="343510"/>
    <lineage>
        <taxon>Bacteria</taxon>
        <taxon>Pseudomonadati</taxon>
        <taxon>Pseudomonadota</taxon>
        <taxon>Gammaproteobacteria</taxon>
        <taxon>Legionellales</taxon>
        <taxon>Legionellaceae</taxon>
        <taxon>Legionella</taxon>
    </lineage>
</organism>
<evidence type="ECO:0000313" key="3">
    <source>
        <dbReference type="Proteomes" id="UP000630149"/>
    </source>
</evidence>
<name>A0A917JSQ3_9GAMM</name>
<comment type="caution">
    <text evidence="2">The sequence shown here is derived from an EMBL/GenBank/DDBJ whole genome shotgun (WGS) entry which is preliminary data.</text>
</comment>
<dbReference type="Proteomes" id="UP000630149">
    <property type="component" value="Unassembled WGS sequence"/>
</dbReference>
<sequence>MFGFKKGGSNKPSIAIYLGQKSYSISALRNNNEILFNEYREFQDDIQELITQGLAEDVERLGILGKHCQVILSPGQYQLILMDALDIPESDMAKALRWRLKGLVDYPLNDILVDIFPIPPHGVAGQRKKVFVAVAPMSTLLARLNIFRDAFLYVKQVGIAELAVRNLTTLIPDDEKAPAIVINLANERCQVQIIYKYDLYLVRELNFSEKDFIHTTDETSQNLLLEIQRSMDYCISELKLPEVKKVILTPNFYQAKSLLEFLEKELTQDVVLLNLSYYLTTEASFSFDEQKNTFVSIGGALNFAEENWDEGLNEPANQFS</sequence>
<evidence type="ECO:0008006" key="4">
    <source>
        <dbReference type="Google" id="ProtNLM"/>
    </source>
</evidence>
<gene>
    <name evidence="2" type="ORF">GCM10007966_12160</name>
</gene>
<dbReference type="RefSeq" id="WP_131776627.1">
    <property type="nucleotide sequence ID" value="NZ_BMOB01000004.1"/>
</dbReference>
<dbReference type="OrthoDB" id="5296002at2"/>
<evidence type="ECO:0000313" key="2">
    <source>
        <dbReference type="EMBL" id="GGI85132.1"/>
    </source>
</evidence>